<evidence type="ECO:0000313" key="3">
    <source>
        <dbReference type="Proteomes" id="UP000289166"/>
    </source>
</evidence>
<dbReference type="EMBL" id="RLII01000014">
    <property type="protein sequence ID" value="RXE58670.1"/>
    <property type="molecule type" value="Genomic_DNA"/>
</dbReference>
<dbReference type="RefSeq" id="WP_069193170.1">
    <property type="nucleotide sequence ID" value="NZ_RLII01000014.1"/>
</dbReference>
<sequence>MKKVIIVVLVVLLTIGGGLIVPIMINRDVSRANGRPDNTTYTPAGTEEPLSTPKGDTTPEVALGSSPTPTDYILPEDLEDTGTEYQENTQPSGSAGLVKGSQAWIDKKIEEHRDEILDDDLADFRRIFPKIDIGYVQSLGSGGYTDEDMEQLKAYLYRTIGGADYERAKILFYRYSYILEED</sequence>
<keyword evidence="3" id="KW-1185">Reference proteome</keyword>
<organism evidence="2 3">
    <name type="scientific">Acetivibrio mesophilus</name>
    <dbReference type="NCBI Taxonomy" id="2487273"/>
    <lineage>
        <taxon>Bacteria</taxon>
        <taxon>Bacillati</taxon>
        <taxon>Bacillota</taxon>
        <taxon>Clostridia</taxon>
        <taxon>Eubacteriales</taxon>
        <taxon>Oscillospiraceae</taxon>
        <taxon>Acetivibrio</taxon>
    </lineage>
</organism>
<gene>
    <name evidence="2" type="ORF">EFD62_10890</name>
</gene>
<feature type="region of interest" description="Disordered" evidence="1">
    <location>
        <begin position="31"/>
        <end position="70"/>
    </location>
</feature>
<protein>
    <submittedName>
        <fullName evidence="2">Uncharacterized protein</fullName>
    </submittedName>
</protein>
<dbReference type="Proteomes" id="UP000289166">
    <property type="component" value="Unassembled WGS sequence"/>
</dbReference>
<evidence type="ECO:0000313" key="2">
    <source>
        <dbReference type="EMBL" id="RXE58670.1"/>
    </source>
</evidence>
<reference evidence="3" key="1">
    <citation type="submission" date="2018-11" db="EMBL/GenBank/DDBJ databases">
        <title>Genome sequencing of a novel mesophilic and cellulolytic organism within the genus Hungateiclostridium.</title>
        <authorList>
            <person name="Rettenmaier R."/>
            <person name="Liebl W."/>
            <person name="Zverlov V."/>
        </authorList>
    </citation>
    <scope>NUCLEOTIDE SEQUENCE [LARGE SCALE GENOMIC DNA]</scope>
    <source>
        <strain evidence="3">N2K1</strain>
    </source>
</reference>
<accession>A0A4Q0I344</accession>
<dbReference type="OrthoDB" id="2084150at2"/>
<evidence type="ECO:0000256" key="1">
    <source>
        <dbReference type="SAM" id="MobiDB-lite"/>
    </source>
</evidence>
<name>A0A4Q0I344_9FIRM</name>
<dbReference type="AlphaFoldDB" id="A0A4Q0I344"/>
<comment type="caution">
    <text evidence="2">The sequence shown here is derived from an EMBL/GenBank/DDBJ whole genome shotgun (WGS) entry which is preliminary data.</text>
</comment>
<proteinExistence type="predicted"/>